<sequence length="248" mass="27458">MSVKMCKKGIAWILALMLVLSMAPSVFAAEGENGTSAARPYEVKNPSAIPIGENNAIYRNKTLSDLEQDKNGDITGELTLETYVKGEVKTKGKPSDIVLVLDVSGSMNGDVVSYDAVYGSDIKKDKTYYISTTDLWGDKVYRKVSYRNGTWHQEFSLNTVVPKNGPNDSDRTHTQFYVKDSQKKMTALKNAVNGFIDETDTTNNGIKNDEDKNKISIVKFAGKKADKTGNDFYKEAVSYTHLTLPRAI</sequence>
<reference evidence="2" key="1">
    <citation type="submission" date="2020-08" db="EMBL/GenBank/DDBJ databases">
        <authorList>
            <person name="Liu C."/>
            <person name="Sun Q."/>
        </authorList>
    </citation>
    <scope>NUCLEOTIDE SEQUENCE</scope>
    <source>
        <strain evidence="2">BX16</strain>
    </source>
</reference>
<evidence type="ECO:0000313" key="3">
    <source>
        <dbReference type="Proteomes" id="UP000644115"/>
    </source>
</evidence>
<dbReference type="Gene3D" id="3.40.50.410">
    <property type="entry name" value="von Willebrand factor, type A domain"/>
    <property type="match status" value="1"/>
</dbReference>
<feature type="chain" id="PRO_5036956940" description="VWA domain-containing protein" evidence="1">
    <location>
        <begin position="29"/>
        <end position="248"/>
    </location>
</feature>
<evidence type="ECO:0000313" key="2">
    <source>
        <dbReference type="EMBL" id="MBC5999785.1"/>
    </source>
</evidence>
<dbReference type="Proteomes" id="UP000644115">
    <property type="component" value="Unassembled WGS sequence"/>
</dbReference>
<keyword evidence="3" id="KW-1185">Reference proteome</keyword>
<dbReference type="EMBL" id="JACRWC010000093">
    <property type="protein sequence ID" value="MBC5999785.1"/>
    <property type="molecule type" value="Genomic_DNA"/>
</dbReference>
<protein>
    <recommendedName>
        <fullName evidence="4">VWA domain-containing protein</fullName>
    </recommendedName>
</protein>
<evidence type="ECO:0008006" key="4">
    <source>
        <dbReference type="Google" id="ProtNLM"/>
    </source>
</evidence>
<comment type="caution">
    <text evidence="2">The sequence shown here is derived from an EMBL/GenBank/DDBJ whole genome shotgun (WGS) entry which is preliminary data.</text>
</comment>
<dbReference type="AlphaFoldDB" id="A0A923SRW4"/>
<feature type="signal peptide" evidence="1">
    <location>
        <begin position="1"/>
        <end position="28"/>
    </location>
</feature>
<dbReference type="InterPro" id="IPR036465">
    <property type="entry name" value="vWFA_dom_sf"/>
</dbReference>
<accession>A0A923SRW4</accession>
<organism evidence="2 3">
    <name type="scientific">Lentihominibacter faecis</name>
    <dbReference type="NCBI Taxonomy" id="2764712"/>
    <lineage>
        <taxon>Bacteria</taxon>
        <taxon>Bacillati</taxon>
        <taxon>Bacillota</taxon>
        <taxon>Clostridia</taxon>
        <taxon>Peptostreptococcales</taxon>
        <taxon>Anaerovoracaceae</taxon>
        <taxon>Lentihominibacter</taxon>
    </lineage>
</organism>
<proteinExistence type="predicted"/>
<gene>
    <name evidence="2" type="ORF">H8876_07200</name>
</gene>
<name>A0A923SRW4_9FIRM</name>
<keyword evidence="1" id="KW-0732">Signal</keyword>
<evidence type="ECO:0000256" key="1">
    <source>
        <dbReference type="SAM" id="SignalP"/>
    </source>
</evidence>